<dbReference type="Gene3D" id="3.30.230.10">
    <property type="match status" value="1"/>
</dbReference>
<feature type="active site" evidence="1">
    <location>
        <position position="281"/>
    </location>
</feature>
<dbReference type="Proteomes" id="UP001589609">
    <property type="component" value="Unassembled WGS sequence"/>
</dbReference>
<dbReference type="SUPFAM" id="SSF50156">
    <property type="entry name" value="PDZ domain-like"/>
    <property type="match status" value="1"/>
</dbReference>
<dbReference type="PROSITE" id="PS51786">
    <property type="entry name" value="LON_PROTEOLYTIC"/>
    <property type="match status" value="1"/>
</dbReference>
<comment type="caution">
    <text evidence="3">The sequence shown here is derived from an EMBL/GenBank/DDBJ whole genome shotgun (WGS) entry which is preliminary data.</text>
</comment>
<feature type="domain" description="Lon proteolytic" evidence="2">
    <location>
        <begin position="232"/>
        <end position="338"/>
    </location>
</feature>
<dbReference type="InterPro" id="IPR027065">
    <property type="entry name" value="Lon_Prtase"/>
</dbReference>
<keyword evidence="1" id="KW-0720">Serine protease</keyword>
<dbReference type="Pfam" id="PF13180">
    <property type="entry name" value="PDZ_2"/>
    <property type="match status" value="1"/>
</dbReference>
<dbReference type="InterPro" id="IPR014721">
    <property type="entry name" value="Ribsml_uS5_D2-typ_fold_subgr"/>
</dbReference>
<dbReference type="SUPFAM" id="SSF54211">
    <property type="entry name" value="Ribosomal protein S5 domain 2-like"/>
    <property type="match status" value="1"/>
</dbReference>
<dbReference type="GO" id="GO:0006508">
    <property type="term" value="P:proteolysis"/>
    <property type="evidence" value="ECO:0007669"/>
    <property type="project" value="UniProtKB-KW"/>
</dbReference>
<gene>
    <name evidence="3" type="ORF">ACFFMS_28495</name>
</gene>
<dbReference type="PANTHER" id="PTHR10046">
    <property type="entry name" value="ATP DEPENDENT LON PROTEASE FAMILY MEMBER"/>
    <property type="match status" value="1"/>
</dbReference>
<dbReference type="InterPro" id="IPR008269">
    <property type="entry name" value="Lon_proteolytic"/>
</dbReference>
<keyword evidence="1 3" id="KW-0645">Protease</keyword>
<proteinExistence type="inferred from homology"/>
<dbReference type="InterPro" id="IPR036034">
    <property type="entry name" value="PDZ_sf"/>
</dbReference>
<comment type="catalytic activity">
    <reaction evidence="1">
        <text>Hydrolysis of proteins in presence of ATP.</text>
        <dbReference type="EC" id="3.4.21.53"/>
    </reaction>
</comment>
<evidence type="ECO:0000313" key="4">
    <source>
        <dbReference type="Proteomes" id="UP001589609"/>
    </source>
</evidence>
<organism evidence="3 4">
    <name type="scientific">Ectobacillus funiculus</name>
    <dbReference type="NCBI Taxonomy" id="137993"/>
    <lineage>
        <taxon>Bacteria</taxon>
        <taxon>Bacillati</taxon>
        <taxon>Bacillota</taxon>
        <taxon>Bacilli</taxon>
        <taxon>Bacillales</taxon>
        <taxon>Bacillaceae</taxon>
        <taxon>Ectobacillus</taxon>
    </lineage>
</organism>
<dbReference type="NCBIfam" id="NF041438">
    <property type="entry name" value="SepM_fam_S16"/>
    <property type="match status" value="1"/>
</dbReference>
<comment type="similarity">
    <text evidence="1">Belongs to the peptidase S16 family.</text>
</comment>
<reference evidence="3 4" key="1">
    <citation type="submission" date="2024-09" db="EMBL/GenBank/DDBJ databases">
        <authorList>
            <person name="Sun Q."/>
            <person name="Mori K."/>
        </authorList>
    </citation>
    <scope>NUCLEOTIDE SEQUENCE [LARGE SCALE GENOMIC DNA]</scope>
    <source>
        <strain evidence="3 4">JCM 11201</strain>
    </source>
</reference>
<evidence type="ECO:0000313" key="3">
    <source>
        <dbReference type="EMBL" id="MFB9762169.1"/>
    </source>
</evidence>
<name>A0ABV5WND3_9BACI</name>
<accession>A0ABV5WND3</accession>
<dbReference type="EMBL" id="JBHMAF010000196">
    <property type="protein sequence ID" value="MFB9762169.1"/>
    <property type="molecule type" value="Genomic_DNA"/>
</dbReference>
<keyword evidence="4" id="KW-1185">Reference proteome</keyword>
<evidence type="ECO:0000259" key="2">
    <source>
        <dbReference type="PROSITE" id="PS51786"/>
    </source>
</evidence>
<dbReference type="InterPro" id="IPR020568">
    <property type="entry name" value="Ribosomal_Su5_D2-typ_SF"/>
</dbReference>
<feature type="active site" evidence="1">
    <location>
        <position position="236"/>
    </location>
</feature>
<protein>
    <recommendedName>
        <fullName evidence="1">endopeptidase La</fullName>
        <ecNumber evidence="1">3.4.21.53</ecNumber>
    </recommendedName>
</protein>
<dbReference type="InterPro" id="IPR001478">
    <property type="entry name" value="PDZ"/>
</dbReference>
<dbReference type="Pfam" id="PF05362">
    <property type="entry name" value="Lon_C"/>
    <property type="match status" value="1"/>
</dbReference>
<dbReference type="SMART" id="SM00228">
    <property type="entry name" value="PDZ"/>
    <property type="match status" value="1"/>
</dbReference>
<dbReference type="GO" id="GO:0008233">
    <property type="term" value="F:peptidase activity"/>
    <property type="evidence" value="ECO:0007669"/>
    <property type="project" value="UniProtKB-KW"/>
</dbReference>
<keyword evidence="1 3" id="KW-0378">Hydrolase</keyword>
<dbReference type="RefSeq" id="WP_379952137.1">
    <property type="nucleotide sequence ID" value="NZ_JBHMAF010000196.1"/>
</dbReference>
<evidence type="ECO:0000256" key="1">
    <source>
        <dbReference type="PROSITE-ProRule" id="PRU01122"/>
    </source>
</evidence>
<sequence>MVFKRLRYLFVFLLAALFAAGITYVPLPYYITKPGLADELDQYVKIKNGYHEKGDFMLVTVSMSRANVISYLVAKMNKYHEIFKKEEIMPTGESDADYQFKQLHLMQESQDAAIYNAYKRAEKQVSYENKGVIVLAVSDKMPAKKKLQAGDQLIAVDEQPLQTAEEFIDYMKTKKQGDTVKIRYVREKEEKTITLPLEPIQGADGRVGIGVQIVTNTKLKVEPDIKIDSHRIGGPSAGLMFTLEIYNQLTKGDITKGWEIAGTGTMDAKGQVGPIGGISQKVIAANDAGAEIFFAPNEQSAADSNYNEAVKTAKDIGAKMKIVPVDTLDDALAFLQKLEEKK</sequence>
<dbReference type="EC" id="3.4.21.53" evidence="1"/>